<dbReference type="Pfam" id="PF04571">
    <property type="entry name" value="Lipin_N"/>
    <property type="match status" value="1"/>
</dbReference>
<evidence type="ECO:0000259" key="1">
    <source>
        <dbReference type="Pfam" id="PF04571"/>
    </source>
</evidence>
<comment type="caution">
    <text evidence="2">The sequence shown here is derived from an EMBL/GenBank/DDBJ whole genome shotgun (WGS) entry which is preliminary data.</text>
</comment>
<accession>A0A822C2Q0</accession>
<dbReference type="GO" id="GO:0019432">
    <property type="term" value="P:triglyceride biosynthetic process"/>
    <property type="evidence" value="ECO:0007669"/>
    <property type="project" value="TreeGrafter"/>
</dbReference>
<dbReference type="AlphaFoldDB" id="A0A822C2Q0"/>
<feature type="domain" description="Lipin N-terminal" evidence="1">
    <location>
        <begin position="1"/>
        <end position="63"/>
    </location>
</feature>
<dbReference type="GO" id="GO:0009062">
    <property type="term" value="P:fatty acid catabolic process"/>
    <property type="evidence" value="ECO:0007669"/>
    <property type="project" value="TreeGrafter"/>
</dbReference>
<dbReference type="InterPro" id="IPR007651">
    <property type="entry name" value="Lipin_N"/>
</dbReference>
<proteinExistence type="predicted"/>
<gene>
    <name evidence="2" type="ORF">QYT958_LOCUS40342</name>
</gene>
<dbReference type="GO" id="GO:0032869">
    <property type="term" value="P:cellular response to insulin stimulus"/>
    <property type="evidence" value="ECO:0007669"/>
    <property type="project" value="TreeGrafter"/>
</dbReference>
<reference evidence="2" key="1">
    <citation type="submission" date="2021-02" db="EMBL/GenBank/DDBJ databases">
        <authorList>
            <person name="Nowell W R."/>
        </authorList>
    </citation>
    <scope>NUCLEOTIDE SEQUENCE</scope>
</reference>
<dbReference type="GO" id="GO:0003713">
    <property type="term" value="F:transcription coactivator activity"/>
    <property type="evidence" value="ECO:0007669"/>
    <property type="project" value="TreeGrafter"/>
</dbReference>
<feature type="non-terminal residue" evidence="2">
    <location>
        <position position="1"/>
    </location>
</feature>
<dbReference type="EMBL" id="CAJOBR010041095">
    <property type="protein sequence ID" value="CAF5026395.1"/>
    <property type="molecule type" value="Genomic_DNA"/>
</dbReference>
<organism evidence="2 3">
    <name type="scientific">Rotaria socialis</name>
    <dbReference type="NCBI Taxonomy" id="392032"/>
    <lineage>
        <taxon>Eukaryota</taxon>
        <taxon>Metazoa</taxon>
        <taxon>Spiralia</taxon>
        <taxon>Gnathifera</taxon>
        <taxon>Rotifera</taxon>
        <taxon>Eurotatoria</taxon>
        <taxon>Bdelloidea</taxon>
        <taxon>Philodinida</taxon>
        <taxon>Philodinidae</taxon>
        <taxon>Rotaria</taxon>
    </lineage>
</organism>
<dbReference type="InterPro" id="IPR026058">
    <property type="entry name" value="LIPIN"/>
</dbReference>
<name>A0A822C2Q0_9BILA</name>
<dbReference type="PANTHER" id="PTHR12181">
    <property type="entry name" value="LIPIN"/>
    <property type="match status" value="1"/>
</dbReference>
<sequence>AIDIIVVQQEDGTLRCTPFHVRFGKLGVLQSLQNKVYITINDIPVEDLYMQLGEAGEAVFVEEDTVC</sequence>
<dbReference type="Proteomes" id="UP000663848">
    <property type="component" value="Unassembled WGS sequence"/>
</dbReference>
<dbReference type="PANTHER" id="PTHR12181:SF12">
    <property type="entry name" value="PHOSPHATIDATE PHOSPHATASE"/>
    <property type="match status" value="1"/>
</dbReference>
<evidence type="ECO:0000313" key="3">
    <source>
        <dbReference type="Proteomes" id="UP000663848"/>
    </source>
</evidence>
<dbReference type="GO" id="GO:0045944">
    <property type="term" value="P:positive regulation of transcription by RNA polymerase II"/>
    <property type="evidence" value="ECO:0007669"/>
    <property type="project" value="TreeGrafter"/>
</dbReference>
<protein>
    <recommendedName>
        <fullName evidence="1">Lipin N-terminal domain-containing protein</fullName>
    </recommendedName>
</protein>
<dbReference type="GO" id="GO:0005634">
    <property type="term" value="C:nucleus"/>
    <property type="evidence" value="ECO:0007669"/>
    <property type="project" value="TreeGrafter"/>
</dbReference>
<evidence type="ECO:0000313" key="2">
    <source>
        <dbReference type="EMBL" id="CAF5026395.1"/>
    </source>
</evidence>
<dbReference type="GO" id="GO:0008195">
    <property type="term" value="F:phosphatidate phosphatase activity"/>
    <property type="evidence" value="ECO:0007669"/>
    <property type="project" value="TreeGrafter"/>
</dbReference>